<feature type="transmembrane region" description="Helical" evidence="8">
    <location>
        <begin position="504"/>
        <end position="522"/>
    </location>
</feature>
<dbReference type="GO" id="GO:0005886">
    <property type="term" value="C:plasma membrane"/>
    <property type="evidence" value="ECO:0007669"/>
    <property type="project" value="UniProtKB-SubCell"/>
</dbReference>
<dbReference type="EMBL" id="VSSQ01000378">
    <property type="protein sequence ID" value="MPL93027.1"/>
    <property type="molecule type" value="Genomic_DNA"/>
</dbReference>
<dbReference type="InterPro" id="IPR004681">
    <property type="entry name" value="TRAP_DctM"/>
</dbReference>
<feature type="transmembrane region" description="Helical" evidence="8">
    <location>
        <begin position="257"/>
        <end position="276"/>
    </location>
</feature>
<feature type="transmembrane region" description="Helical" evidence="8">
    <location>
        <begin position="282"/>
        <end position="304"/>
    </location>
</feature>
<comment type="caution">
    <text evidence="10">The sequence shown here is derived from an EMBL/GenBank/DDBJ whole genome shotgun (WGS) entry which is preliminary data.</text>
</comment>
<feature type="transmembrane region" description="Helical" evidence="8">
    <location>
        <begin position="617"/>
        <end position="643"/>
    </location>
</feature>
<dbReference type="NCBIfam" id="TIGR00786">
    <property type="entry name" value="dctM"/>
    <property type="match status" value="1"/>
</dbReference>
<dbReference type="PANTHER" id="PTHR33362">
    <property type="entry name" value="SIALIC ACID TRAP TRANSPORTER PERMEASE PROTEIN SIAT-RELATED"/>
    <property type="match status" value="1"/>
</dbReference>
<evidence type="ECO:0000256" key="2">
    <source>
        <dbReference type="ARBA" id="ARBA00022475"/>
    </source>
</evidence>
<dbReference type="AlphaFoldDB" id="A0A644VP42"/>
<feature type="transmembrane region" description="Helical" evidence="8">
    <location>
        <begin position="534"/>
        <end position="557"/>
    </location>
</feature>
<proteinExistence type="predicted"/>
<accession>A0A644VP42</accession>
<feature type="transmembrane region" description="Helical" evidence="8">
    <location>
        <begin position="397"/>
        <end position="424"/>
    </location>
</feature>
<feature type="transmembrane region" description="Helical" evidence="8">
    <location>
        <begin position="436"/>
        <end position="459"/>
    </location>
</feature>
<reference evidence="10" key="1">
    <citation type="submission" date="2019-08" db="EMBL/GenBank/DDBJ databases">
        <authorList>
            <person name="Kucharzyk K."/>
            <person name="Murdoch R.W."/>
            <person name="Higgins S."/>
            <person name="Loffler F."/>
        </authorList>
    </citation>
    <scope>NUCLEOTIDE SEQUENCE</scope>
</reference>
<evidence type="ECO:0000256" key="4">
    <source>
        <dbReference type="ARBA" id="ARBA00022692"/>
    </source>
</evidence>
<gene>
    <name evidence="10" type="ORF">SDC9_39151</name>
</gene>
<dbReference type="GO" id="GO:0022857">
    <property type="term" value="F:transmembrane transporter activity"/>
    <property type="evidence" value="ECO:0007669"/>
    <property type="project" value="TreeGrafter"/>
</dbReference>
<dbReference type="Pfam" id="PF06808">
    <property type="entry name" value="DctM"/>
    <property type="match status" value="1"/>
</dbReference>
<organism evidence="10">
    <name type="scientific">bioreactor metagenome</name>
    <dbReference type="NCBI Taxonomy" id="1076179"/>
    <lineage>
        <taxon>unclassified sequences</taxon>
        <taxon>metagenomes</taxon>
        <taxon>ecological metagenomes</taxon>
    </lineage>
</organism>
<keyword evidence="2" id="KW-1003">Cell membrane</keyword>
<feature type="transmembrane region" description="Helical" evidence="8">
    <location>
        <begin position="577"/>
        <end position="605"/>
    </location>
</feature>
<evidence type="ECO:0000256" key="7">
    <source>
        <dbReference type="SAM" id="MobiDB-lite"/>
    </source>
</evidence>
<dbReference type="PANTHER" id="PTHR33362:SF5">
    <property type="entry name" value="C4-DICARBOXYLATE TRAP TRANSPORTER LARGE PERMEASE PROTEIN DCTM"/>
    <property type="match status" value="1"/>
</dbReference>
<evidence type="ECO:0000259" key="9">
    <source>
        <dbReference type="Pfam" id="PF06808"/>
    </source>
</evidence>
<keyword evidence="5 8" id="KW-1133">Transmembrane helix</keyword>
<dbReference type="InterPro" id="IPR010656">
    <property type="entry name" value="DctM"/>
</dbReference>
<keyword evidence="6 8" id="KW-0472">Membrane</keyword>
<feature type="transmembrane region" description="Helical" evidence="8">
    <location>
        <begin position="316"/>
        <end position="333"/>
    </location>
</feature>
<evidence type="ECO:0000256" key="8">
    <source>
        <dbReference type="SAM" id="Phobius"/>
    </source>
</evidence>
<sequence length="689" mass="71615">MRGHGGACSRRSRSGRRDSAVPRGGDAGEAGAPARCAAVSVRRTLSASGFVSAPCLRYPGGGSDGLWFGRTGGHLQRHRDERAATVRRRGAWEGAGHGAQDQSIDFRGASQRGGRLFPAWHRGHRGRCDLAQAGRHQRPRRDRADLLFDRLRGVAVDAGVLCAAQPRHRETAVGADADPVPAPARPARRGGLAGFRWADGVDRRRQCAVEARLARDLGRSGPADADAALGHRGDAGGGAVRRLCRALAGMAPGGSGMSGLVLGGLGFLAAIGMIFLEVPVAVALGLVGLGGAAMIIGVSGAMTIGATTVWDSLTNYTLTMLPLFVLMGNLAAQCGLSSKLYRSMSVLIGHRRGGLALATIGASAGFGMISGSSLATTATMGRIALPEMRGAGYSSSLSAGAIAAGGTLGILIPPSTVLVIYAFIAEQSIRSLLLATAGPIVIAITLYCLAIWVPIWLGLSSAPSRNRATGAERREALRELVPPLGIFGLIMGGLYSGLFTANETAAIGAAVVLAYGVLSRRLSARGFFDAAMDTALTCGALYLVLIGANLFNFFLALSGLPFSLTGLFSGLLDHPLLVILLMLAIYLGLGTLMDSLAMLLLTVPLFVPVAQAAGIDLIWFGIFAVMVVEMGLITPPVGMNLFVLKTTNPELSMMDLWRGVTPFVLADLLRVAIVIAVPAIVTWLPHAAI</sequence>
<evidence type="ECO:0000256" key="5">
    <source>
        <dbReference type="ARBA" id="ARBA00022989"/>
    </source>
</evidence>
<keyword evidence="4 8" id="KW-0812">Transmembrane</keyword>
<evidence type="ECO:0000256" key="3">
    <source>
        <dbReference type="ARBA" id="ARBA00022519"/>
    </source>
</evidence>
<comment type="subcellular location">
    <subcellularLocation>
        <location evidence="1">Cell inner membrane</location>
        <topology evidence="1">Multi-pass membrane protein</topology>
    </subcellularLocation>
</comment>
<name>A0A644VP42_9ZZZZ</name>
<evidence type="ECO:0000256" key="6">
    <source>
        <dbReference type="ARBA" id="ARBA00023136"/>
    </source>
</evidence>
<evidence type="ECO:0000313" key="10">
    <source>
        <dbReference type="EMBL" id="MPL93027.1"/>
    </source>
</evidence>
<protein>
    <recommendedName>
        <fullName evidence="9">TRAP C4-dicarboxylate transport system permease DctM subunit domain-containing protein</fullName>
    </recommendedName>
</protein>
<feature type="region of interest" description="Disordered" evidence="7">
    <location>
        <begin position="1"/>
        <end position="33"/>
    </location>
</feature>
<feature type="domain" description="TRAP C4-dicarboxylate transport system permease DctM subunit" evidence="9">
    <location>
        <begin position="269"/>
        <end position="680"/>
    </location>
</feature>
<keyword evidence="3" id="KW-0997">Cell inner membrane</keyword>
<feature type="transmembrane region" description="Helical" evidence="8">
    <location>
        <begin position="353"/>
        <end position="376"/>
    </location>
</feature>
<evidence type="ECO:0000256" key="1">
    <source>
        <dbReference type="ARBA" id="ARBA00004429"/>
    </source>
</evidence>
<feature type="transmembrane region" description="Helical" evidence="8">
    <location>
        <begin position="663"/>
        <end position="684"/>
    </location>
</feature>